<sequence length="271" mass="31334">MVLQRWLRKEGYTDNLHEYSPQFHQCWNPDRILRHDGNDAHCSWNSSDKALPNLKFMRIAFLGDSRVRDIYSSLKSLLSGQPYERNSPHWDLEYRSGPPNNVILEFFWLPLPNENVTKLIRHWVSQRVSPTPATIVPNIIFYGTGAHFILASGHNGLRQFTVQLETLATQFKELSRVSHTVWIPILPILRTNPTPEKGSNQHRIDALAQRYGRRFVAVAKAHDLPLWDEAYRIAAARLEDFRDMRHLNVPLLQTLTCRLVNAINSNACQHG</sequence>
<keyword evidence="2" id="KW-1185">Reference proteome</keyword>
<proteinExistence type="predicted"/>
<dbReference type="Proteomes" id="UP000192578">
    <property type="component" value="Unassembled WGS sequence"/>
</dbReference>
<dbReference type="SUPFAM" id="SSF52266">
    <property type="entry name" value="SGNH hydrolase"/>
    <property type="match status" value="1"/>
</dbReference>
<comment type="caution">
    <text evidence="1">The sequence shown here is derived from an EMBL/GenBank/DDBJ whole genome shotgun (WGS) entry which is preliminary data.</text>
</comment>
<dbReference type="OrthoDB" id="630188at2759"/>
<dbReference type="EMBL" id="MTYJ01000175">
    <property type="protein sequence ID" value="OWA49844.1"/>
    <property type="molecule type" value="Genomic_DNA"/>
</dbReference>
<gene>
    <name evidence="1" type="ORF">BV898_14381</name>
</gene>
<accession>A0A9X6N9R0</accession>
<evidence type="ECO:0000313" key="1">
    <source>
        <dbReference type="EMBL" id="OWA49844.1"/>
    </source>
</evidence>
<protein>
    <submittedName>
        <fullName evidence="1">Uncharacterized protein</fullName>
    </submittedName>
</protein>
<name>A0A9X6N9R0_HYPEX</name>
<dbReference type="AlphaFoldDB" id="A0A9X6N9R0"/>
<organism evidence="1 2">
    <name type="scientific">Hypsibius exemplaris</name>
    <name type="common">Freshwater tardigrade</name>
    <dbReference type="NCBI Taxonomy" id="2072580"/>
    <lineage>
        <taxon>Eukaryota</taxon>
        <taxon>Metazoa</taxon>
        <taxon>Ecdysozoa</taxon>
        <taxon>Tardigrada</taxon>
        <taxon>Eutardigrada</taxon>
        <taxon>Parachela</taxon>
        <taxon>Hypsibioidea</taxon>
        <taxon>Hypsibiidae</taxon>
        <taxon>Hypsibius</taxon>
    </lineage>
</organism>
<evidence type="ECO:0000313" key="2">
    <source>
        <dbReference type="Proteomes" id="UP000192578"/>
    </source>
</evidence>
<reference evidence="2" key="1">
    <citation type="submission" date="2017-01" db="EMBL/GenBank/DDBJ databases">
        <title>Comparative genomics of anhydrobiosis in the tardigrade Hypsibius dujardini.</title>
        <authorList>
            <person name="Yoshida Y."/>
            <person name="Koutsovoulos G."/>
            <person name="Laetsch D."/>
            <person name="Stevens L."/>
            <person name="Kumar S."/>
            <person name="Horikawa D."/>
            <person name="Ishino K."/>
            <person name="Komine S."/>
            <person name="Tomita M."/>
            <person name="Blaxter M."/>
            <person name="Arakawa K."/>
        </authorList>
    </citation>
    <scope>NUCLEOTIDE SEQUENCE [LARGE SCALE GENOMIC DNA]</scope>
    <source>
        <strain evidence="2">Z151</strain>
    </source>
</reference>